<accession>B4R5P9</accession>
<dbReference type="EMBL" id="CM000366">
    <property type="protein sequence ID" value="EDX17286.1"/>
    <property type="molecule type" value="Genomic_DNA"/>
</dbReference>
<dbReference type="Proteomes" id="UP000000304">
    <property type="component" value="Chromosome X"/>
</dbReference>
<organism evidence="1 2">
    <name type="scientific">Drosophila simulans</name>
    <name type="common">Fruit fly</name>
    <dbReference type="NCBI Taxonomy" id="7240"/>
    <lineage>
        <taxon>Eukaryota</taxon>
        <taxon>Metazoa</taxon>
        <taxon>Ecdysozoa</taxon>
        <taxon>Arthropoda</taxon>
        <taxon>Hexapoda</taxon>
        <taxon>Insecta</taxon>
        <taxon>Pterygota</taxon>
        <taxon>Neoptera</taxon>
        <taxon>Endopterygota</taxon>
        <taxon>Diptera</taxon>
        <taxon>Brachycera</taxon>
        <taxon>Muscomorpha</taxon>
        <taxon>Ephydroidea</taxon>
        <taxon>Drosophilidae</taxon>
        <taxon>Drosophila</taxon>
        <taxon>Sophophora</taxon>
    </lineage>
</organism>
<keyword evidence="2" id="KW-1185">Reference proteome</keyword>
<protein>
    <submittedName>
        <fullName evidence="1">GD16176</fullName>
    </submittedName>
</protein>
<evidence type="ECO:0000313" key="2">
    <source>
        <dbReference type="Proteomes" id="UP000000304"/>
    </source>
</evidence>
<proteinExistence type="predicted"/>
<dbReference type="AlphaFoldDB" id="B4R5P9"/>
<evidence type="ECO:0000313" key="1">
    <source>
        <dbReference type="EMBL" id="EDX17286.1"/>
    </source>
</evidence>
<gene>
    <name evidence="1" type="primary">Dsim\GD16176</name>
    <name evidence="1" type="ORF">Dsim_GD16176</name>
</gene>
<name>B4R5P9_DROSI</name>
<sequence length="73" mass="8086">MAQQAIIWSWQQVRGTLDAAGDRYLPTEFRLTAIVRCPLCRSDQRILASGAELAVAPGALKTARLHHHSECKT</sequence>
<reference evidence="1 2" key="1">
    <citation type="journal article" date="2007" name="Nature">
        <title>Evolution of genes and genomes on the Drosophila phylogeny.</title>
        <authorList>
            <consortium name="Drosophila 12 Genomes Consortium"/>
            <person name="Clark A.G."/>
            <person name="Eisen M.B."/>
            <person name="Smith D.R."/>
            <person name="Bergman C.M."/>
            <person name="Oliver B."/>
            <person name="Markow T.A."/>
            <person name="Kaufman T.C."/>
            <person name="Kellis M."/>
            <person name="Gelbart W."/>
            <person name="Iyer V.N."/>
            <person name="Pollard D.A."/>
            <person name="Sackton T.B."/>
            <person name="Larracuente A.M."/>
            <person name="Singh N.D."/>
            <person name="Abad J.P."/>
            <person name="Abt D.N."/>
            <person name="Adryan B."/>
            <person name="Aguade M."/>
            <person name="Akashi H."/>
            <person name="Anderson W.W."/>
            <person name="Aquadro C.F."/>
            <person name="Ardell D.H."/>
            <person name="Arguello R."/>
            <person name="Artieri C.G."/>
            <person name="Barbash D.A."/>
            <person name="Barker D."/>
            <person name="Barsanti P."/>
            <person name="Batterham P."/>
            <person name="Batzoglou S."/>
            <person name="Begun D."/>
            <person name="Bhutkar A."/>
            <person name="Blanco E."/>
            <person name="Bosak S.A."/>
            <person name="Bradley R.K."/>
            <person name="Brand A.D."/>
            <person name="Brent M.R."/>
            <person name="Brooks A.N."/>
            <person name="Brown R.H."/>
            <person name="Butlin R.K."/>
            <person name="Caggese C."/>
            <person name="Calvi B.R."/>
            <person name="Bernardo de Carvalho A."/>
            <person name="Caspi A."/>
            <person name="Castrezana S."/>
            <person name="Celniker S.E."/>
            <person name="Chang J.L."/>
            <person name="Chapple C."/>
            <person name="Chatterji S."/>
            <person name="Chinwalla A."/>
            <person name="Civetta A."/>
            <person name="Clifton S.W."/>
            <person name="Comeron J.M."/>
            <person name="Costello J.C."/>
            <person name="Coyne J.A."/>
            <person name="Daub J."/>
            <person name="David R.G."/>
            <person name="Delcher A.L."/>
            <person name="Delehaunty K."/>
            <person name="Do C.B."/>
            <person name="Ebling H."/>
            <person name="Edwards K."/>
            <person name="Eickbush T."/>
            <person name="Evans J.D."/>
            <person name="Filipski A."/>
            <person name="Findeiss S."/>
            <person name="Freyhult E."/>
            <person name="Fulton L."/>
            <person name="Fulton R."/>
            <person name="Garcia A.C."/>
            <person name="Gardiner A."/>
            <person name="Garfield D.A."/>
            <person name="Garvin B.E."/>
            <person name="Gibson G."/>
            <person name="Gilbert D."/>
            <person name="Gnerre S."/>
            <person name="Godfrey J."/>
            <person name="Good R."/>
            <person name="Gotea V."/>
            <person name="Gravely B."/>
            <person name="Greenberg A.J."/>
            <person name="Griffiths-Jones S."/>
            <person name="Gross S."/>
            <person name="Guigo R."/>
            <person name="Gustafson E.A."/>
            <person name="Haerty W."/>
            <person name="Hahn M.W."/>
            <person name="Halligan D.L."/>
            <person name="Halpern A.L."/>
            <person name="Halter G.M."/>
            <person name="Han M.V."/>
            <person name="Heger A."/>
            <person name="Hillier L."/>
            <person name="Hinrichs A.S."/>
            <person name="Holmes I."/>
            <person name="Hoskins R.A."/>
            <person name="Hubisz M.J."/>
            <person name="Hultmark D."/>
            <person name="Huntley M.A."/>
            <person name="Jaffe D.B."/>
            <person name="Jagadeeshan S."/>
            <person name="Jeck W.R."/>
            <person name="Johnson J."/>
            <person name="Jones C.D."/>
            <person name="Jordan W.C."/>
            <person name="Karpen G.H."/>
            <person name="Kataoka E."/>
            <person name="Keightley P.D."/>
            <person name="Kheradpour P."/>
            <person name="Kirkness E.F."/>
            <person name="Koerich L.B."/>
            <person name="Kristiansen K."/>
            <person name="Kudrna D."/>
            <person name="Kulathinal R.J."/>
            <person name="Kumar S."/>
            <person name="Kwok R."/>
            <person name="Lander E."/>
            <person name="Langley C.H."/>
            <person name="Lapoint R."/>
            <person name="Lazzaro B.P."/>
            <person name="Lee S.J."/>
            <person name="Levesque L."/>
            <person name="Li R."/>
            <person name="Lin C.F."/>
            <person name="Lin M.F."/>
            <person name="Lindblad-Toh K."/>
            <person name="Llopart A."/>
            <person name="Long M."/>
            <person name="Low L."/>
            <person name="Lozovsky E."/>
            <person name="Lu J."/>
            <person name="Luo M."/>
            <person name="Machado C.A."/>
            <person name="Makalowski W."/>
            <person name="Marzo M."/>
            <person name="Matsuda M."/>
            <person name="Matzkin L."/>
            <person name="McAllister B."/>
            <person name="McBride C.S."/>
            <person name="McKernan B."/>
            <person name="McKernan K."/>
            <person name="Mendez-Lago M."/>
            <person name="Minx P."/>
            <person name="Mollenhauer M.U."/>
            <person name="Montooth K."/>
            <person name="Mount S.M."/>
            <person name="Mu X."/>
            <person name="Myers E."/>
            <person name="Negre B."/>
            <person name="Newfeld S."/>
            <person name="Nielsen R."/>
            <person name="Noor M.A."/>
            <person name="O'Grady P."/>
            <person name="Pachter L."/>
            <person name="Papaceit M."/>
            <person name="Parisi M.J."/>
            <person name="Parisi M."/>
            <person name="Parts L."/>
            <person name="Pedersen J.S."/>
            <person name="Pesole G."/>
            <person name="Phillippy A.M."/>
            <person name="Ponting C.P."/>
            <person name="Pop M."/>
            <person name="Porcelli D."/>
            <person name="Powell J.R."/>
            <person name="Prohaska S."/>
            <person name="Pruitt K."/>
            <person name="Puig M."/>
            <person name="Quesneville H."/>
            <person name="Ram K.R."/>
            <person name="Rand D."/>
            <person name="Rasmussen M.D."/>
            <person name="Reed L.K."/>
            <person name="Reenan R."/>
            <person name="Reily A."/>
            <person name="Remington K.A."/>
            <person name="Rieger T.T."/>
            <person name="Ritchie M.G."/>
            <person name="Robin C."/>
            <person name="Rogers Y.H."/>
            <person name="Rohde C."/>
            <person name="Rozas J."/>
            <person name="Rubenfield M.J."/>
            <person name="Ruiz A."/>
            <person name="Russo S."/>
            <person name="Salzberg S.L."/>
            <person name="Sanchez-Gracia A."/>
            <person name="Saranga D.J."/>
            <person name="Sato H."/>
            <person name="Schaeffer S.W."/>
            <person name="Schatz M.C."/>
            <person name="Schlenke T."/>
            <person name="Schwartz R."/>
            <person name="Segarra C."/>
            <person name="Singh R.S."/>
            <person name="Sirot L."/>
            <person name="Sirota M."/>
            <person name="Sisneros N.B."/>
            <person name="Smith C.D."/>
            <person name="Smith T.F."/>
            <person name="Spieth J."/>
            <person name="Stage D.E."/>
            <person name="Stark A."/>
            <person name="Stephan W."/>
            <person name="Strausberg R.L."/>
            <person name="Strempel S."/>
            <person name="Sturgill D."/>
            <person name="Sutton G."/>
            <person name="Sutton G.G."/>
            <person name="Tao W."/>
            <person name="Teichmann S."/>
            <person name="Tobari Y.N."/>
            <person name="Tomimura Y."/>
            <person name="Tsolas J.M."/>
            <person name="Valente V.L."/>
            <person name="Venter E."/>
            <person name="Venter J.C."/>
            <person name="Vicario S."/>
            <person name="Vieira F.G."/>
            <person name="Vilella A.J."/>
            <person name="Villasante A."/>
            <person name="Walenz B."/>
            <person name="Wang J."/>
            <person name="Wasserman M."/>
            <person name="Watts T."/>
            <person name="Wilson D."/>
            <person name="Wilson R.K."/>
            <person name="Wing R.A."/>
            <person name="Wolfner M.F."/>
            <person name="Wong A."/>
            <person name="Wong G.K."/>
            <person name="Wu C.I."/>
            <person name="Wu G."/>
            <person name="Yamamoto D."/>
            <person name="Yang H.P."/>
            <person name="Yang S.P."/>
            <person name="Yorke J.A."/>
            <person name="Yoshida K."/>
            <person name="Zdobnov E."/>
            <person name="Zhang P."/>
            <person name="Zhang Y."/>
            <person name="Zimin A.V."/>
            <person name="Baldwin J."/>
            <person name="Abdouelleil A."/>
            <person name="Abdulkadir J."/>
            <person name="Abebe A."/>
            <person name="Abera B."/>
            <person name="Abreu J."/>
            <person name="Acer S.C."/>
            <person name="Aftuck L."/>
            <person name="Alexander A."/>
            <person name="An P."/>
            <person name="Anderson E."/>
            <person name="Anderson S."/>
            <person name="Arachi H."/>
            <person name="Azer M."/>
            <person name="Bachantsang P."/>
            <person name="Barry A."/>
            <person name="Bayul T."/>
            <person name="Berlin A."/>
            <person name="Bessette D."/>
            <person name="Bloom T."/>
            <person name="Blye J."/>
            <person name="Boguslavskiy L."/>
            <person name="Bonnet C."/>
            <person name="Boukhgalter B."/>
            <person name="Bourzgui I."/>
            <person name="Brown A."/>
            <person name="Cahill P."/>
            <person name="Channer S."/>
            <person name="Cheshatsang Y."/>
            <person name="Chuda L."/>
            <person name="Citroen M."/>
            <person name="Collymore A."/>
            <person name="Cooke P."/>
            <person name="Costello M."/>
            <person name="D'Aco K."/>
            <person name="Daza R."/>
            <person name="De Haan G."/>
            <person name="DeGray S."/>
            <person name="DeMaso C."/>
            <person name="Dhargay N."/>
            <person name="Dooley K."/>
            <person name="Dooley E."/>
            <person name="Doricent M."/>
            <person name="Dorje P."/>
            <person name="Dorjee K."/>
            <person name="Dupes A."/>
            <person name="Elong R."/>
            <person name="Falk J."/>
            <person name="Farina A."/>
            <person name="Faro S."/>
            <person name="Ferguson D."/>
            <person name="Fisher S."/>
            <person name="Foley C.D."/>
            <person name="Franke A."/>
            <person name="Friedrich D."/>
            <person name="Gadbois L."/>
            <person name="Gearin G."/>
            <person name="Gearin C.R."/>
            <person name="Giannoukos G."/>
            <person name="Goode T."/>
            <person name="Graham J."/>
            <person name="Grandbois E."/>
            <person name="Grewal S."/>
            <person name="Gyaltsen K."/>
            <person name="Hafez N."/>
            <person name="Hagos B."/>
            <person name="Hall J."/>
            <person name="Henson C."/>
            <person name="Hollinger A."/>
            <person name="Honan T."/>
            <person name="Huard M.D."/>
            <person name="Hughes L."/>
            <person name="Hurhula B."/>
            <person name="Husby M.E."/>
            <person name="Kamat A."/>
            <person name="Kanga B."/>
            <person name="Kashin S."/>
            <person name="Khazanovich D."/>
            <person name="Kisner P."/>
            <person name="Lance K."/>
            <person name="Lara M."/>
            <person name="Lee W."/>
            <person name="Lennon N."/>
            <person name="Letendre F."/>
            <person name="LeVine R."/>
            <person name="Lipovsky A."/>
            <person name="Liu X."/>
            <person name="Liu J."/>
            <person name="Liu S."/>
            <person name="Lokyitsang T."/>
            <person name="Lokyitsang Y."/>
            <person name="Lubonja R."/>
            <person name="Lui A."/>
            <person name="MacDonald P."/>
            <person name="Magnisalis V."/>
            <person name="Maru K."/>
            <person name="Matthews C."/>
            <person name="McCusker W."/>
            <person name="McDonough S."/>
            <person name="Mehta T."/>
            <person name="Meldrim J."/>
            <person name="Meneus L."/>
            <person name="Mihai O."/>
            <person name="Mihalev A."/>
            <person name="Mihova T."/>
            <person name="Mittelman R."/>
            <person name="Mlenga V."/>
            <person name="Montmayeur A."/>
            <person name="Mulrain L."/>
            <person name="Navidi A."/>
            <person name="Naylor J."/>
            <person name="Negash T."/>
            <person name="Nguyen T."/>
            <person name="Nguyen N."/>
            <person name="Nicol R."/>
            <person name="Norbu C."/>
            <person name="Norbu N."/>
            <person name="Novod N."/>
            <person name="O'Neill B."/>
            <person name="Osman S."/>
            <person name="Markiewicz E."/>
            <person name="Oyono O.L."/>
            <person name="Patti C."/>
            <person name="Phunkhang P."/>
            <person name="Pierre F."/>
            <person name="Priest M."/>
            <person name="Raghuraman S."/>
            <person name="Rege F."/>
            <person name="Reyes R."/>
            <person name="Rise C."/>
            <person name="Rogov P."/>
            <person name="Ross K."/>
            <person name="Ryan E."/>
            <person name="Settipalli S."/>
            <person name="Shea T."/>
            <person name="Sherpa N."/>
            <person name="Shi L."/>
            <person name="Shih D."/>
            <person name="Sparrow T."/>
            <person name="Spaulding J."/>
            <person name="Stalker J."/>
            <person name="Stange-Thomann N."/>
            <person name="Stavropoulos S."/>
            <person name="Stone C."/>
            <person name="Strader C."/>
            <person name="Tesfaye S."/>
            <person name="Thomson T."/>
            <person name="Thoulutsang Y."/>
            <person name="Thoulutsang D."/>
            <person name="Topham K."/>
            <person name="Topping I."/>
            <person name="Tsamla T."/>
            <person name="Vassiliev H."/>
            <person name="Vo A."/>
            <person name="Wangchuk T."/>
            <person name="Wangdi T."/>
            <person name="Weiand M."/>
            <person name="Wilkinson J."/>
            <person name="Wilson A."/>
            <person name="Yadav S."/>
            <person name="Young G."/>
            <person name="Yu Q."/>
            <person name="Zembek L."/>
            <person name="Zhong D."/>
            <person name="Zimmer A."/>
            <person name="Zwirko Z."/>
            <person name="Jaffe D.B."/>
            <person name="Alvarez P."/>
            <person name="Brockman W."/>
            <person name="Butler J."/>
            <person name="Chin C."/>
            <person name="Gnerre S."/>
            <person name="Grabherr M."/>
            <person name="Kleber M."/>
            <person name="Mauceli E."/>
            <person name="MacCallum I."/>
        </authorList>
    </citation>
    <scope>NUCLEOTIDE SEQUENCE [LARGE SCALE GENOMIC DNA]</scope>
    <source>
        <strain evidence="2">white501</strain>
    </source>
</reference>
<dbReference type="HOGENOM" id="CLU_2707456_0_0_1"/>